<dbReference type="InterPro" id="IPR047662">
    <property type="entry name" value="SemiSWEET"/>
</dbReference>
<sequence length="91" mass="10422">MEGFNIDYIEIIGLIAAVLTTAAFLPQVYKTWKTKDVESFSLPMFLIFFIGILFWLIYGILVKSIAMILANSITIISSFLLLYFKIKYSKP</sequence>
<keyword evidence="4 5" id="KW-0472">Membrane</keyword>
<dbReference type="GO" id="GO:0051119">
    <property type="term" value="F:sugar transmembrane transporter activity"/>
    <property type="evidence" value="ECO:0007669"/>
    <property type="project" value="InterPro"/>
</dbReference>
<feature type="transmembrane region" description="Helical" evidence="5">
    <location>
        <begin position="37"/>
        <end position="58"/>
    </location>
</feature>
<dbReference type="Gene3D" id="1.20.1280.290">
    <property type="match status" value="1"/>
</dbReference>
<dbReference type="NCBIfam" id="NF037968">
    <property type="entry name" value="SemiSWEET_2"/>
    <property type="match status" value="1"/>
</dbReference>
<evidence type="ECO:0000256" key="2">
    <source>
        <dbReference type="ARBA" id="ARBA00022692"/>
    </source>
</evidence>
<feature type="transmembrane region" description="Helical" evidence="5">
    <location>
        <begin position="6"/>
        <end position="25"/>
    </location>
</feature>
<evidence type="ECO:0000256" key="3">
    <source>
        <dbReference type="ARBA" id="ARBA00022989"/>
    </source>
</evidence>
<keyword evidence="7" id="KW-1185">Reference proteome</keyword>
<evidence type="ECO:0000313" key="7">
    <source>
        <dbReference type="Proteomes" id="UP000256629"/>
    </source>
</evidence>
<proteinExistence type="predicted"/>
<comment type="subcellular location">
    <subcellularLocation>
        <location evidence="1">Membrane</location>
        <topology evidence="1">Multi-pass membrane protein</topology>
    </subcellularLocation>
</comment>
<dbReference type="AlphaFoldDB" id="A0A3D9HME7"/>
<dbReference type="Pfam" id="PF04193">
    <property type="entry name" value="PQ-loop"/>
    <property type="match status" value="1"/>
</dbReference>
<dbReference type="InterPro" id="IPR006603">
    <property type="entry name" value="PQ-loop_rpt"/>
</dbReference>
<evidence type="ECO:0000256" key="1">
    <source>
        <dbReference type="ARBA" id="ARBA00004141"/>
    </source>
</evidence>
<gene>
    <name evidence="6" type="ORF">DFQ02_101690</name>
</gene>
<dbReference type="RefSeq" id="WP_116039565.1">
    <property type="nucleotide sequence ID" value="NZ_QRDX01000001.1"/>
</dbReference>
<name>A0A3D9HME7_9FLAO</name>
<dbReference type="Proteomes" id="UP000256629">
    <property type="component" value="Unassembled WGS sequence"/>
</dbReference>
<keyword evidence="2 5" id="KW-0812">Transmembrane</keyword>
<organism evidence="6 7">
    <name type="scientific">Seonamhaeicola aphaedonensis</name>
    <dbReference type="NCBI Taxonomy" id="1461338"/>
    <lineage>
        <taxon>Bacteria</taxon>
        <taxon>Pseudomonadati</taxon>
        <taxon>Bacteroidota</taxon>
        <taxon>Flavobacteriia</taxon>
        <taxon>Flavobacteriales</taxon>
        <taxon>Flavobacteriaceae</taxon>
    </lineage>
</organism>
<evidence type="ECO:0000256" key="5">
    <source>
        <dbReference type="SAM" id="Phobius"/>
    </source>
</evidence>
<keyword evidence="3 5" id="KW-1133">Transmembrane helix</keyword>
<dbReference type="OrthoDB" id="122062at2"/>
<evidence type="ECO:0000313" key="6">
    <source>
        <dbReference type="EMBL" id="RED50653.1"/>
    </source>
</evidence>
<reference evidence="6 7" key="1">
    <citation type="submission" date="2018-07" db="EMBL/GenBank/DDBJ databases">
        <title>Genomic Encyclopedia of Type Strains, Phase III (KMG-III): the genomes of soil and plant-associated and newly described type strains.</title>
        <authorList>
            <person name="Whitman W."/>
        </authorList>
    </citation>
    <scope>NUCLEOTIDE SEQUENCE [LARGE SCALE GENOMIC DNA]</scope>
    <source>
        <strain evidence="6 7">CECT 8487</strain>
    </source>
</reference>
<dbReference type="GO" id="GO:0016020">
    <property type="term" value="C:membrane"/>
    <property type="evidence" value="ECO:0007669"/>
    <property type="project" value="UniProtKB-SubCell"/>
</dbReference>
<comment type="caution">
    <text evidence="6">The sequence shown here is derived from an EMBL/GenBank/DDBJ whole genome shotgun (WGS) entry which is preliminary data.</text>
</comment>
<evidence type="ECO:0000256" key="4">
    <source>
        <dbReference type="ARBA" id="ARBA00023136"/>
    </source>
</evidence>
<feature type="transmembrane region" description="Helical" evidence="5">
    <location>
        <begin position="64"/>
        <end position="84"/>
    </location>
</feature>
<dbReference type="EMBL" id="QRDX01000001">
    <property type="protein sequence ID" value="RED50653.1"/>
    <property type="molecule type" value="Genomic_DNA"/>
</dbReference>
<dbReference type="SMART" id="SM00679">
    <property type="entry name" value="CTNS"/>
    <property type="match status" value="1"/>
</dbReference>
<protein>
    <submittedName>
        <fullName evidence="6">MtN3 and saliva related transmembrane protein</fullName>
    </submittedName>
</protein>
<accession>A0A3D9HME7</accession>